<feature type="chain" id="PRO_5042880169" evidence="3">
    <location>
        <begin position="17"/>
        <end position="264"/>
    </location>
</feature>
<feature type="coiled-coil region" evidence="1">
    <location>
        <begin position="137"/>
        <end position="192"/>
    </location>
</feature>
<reference evidence="4 5" key="1">
    <citation type="submission" date="2024-01" db="EMBL/GenBank/DDBJ databases">
        <title>The genome of the rayed Mediterranean limpet Patella caerulea (Linnaeus, 1758).</title>
        <authorList>
            <person name="Anh-Thu Weber A."/>
            <person name="Halstead-Nussloch G."/>
        </authorList>
    </citation>
    <scope>NUCLEOTIDE SEQUENCE [LARGE SCALE GENOMIC DNA]</scope>
    <source>
        <strain evidence="4">AATW-2023a</strain>
        <tissue evidence="4">Whole specimen</tissue>
    </source>
</reference>
<feature type="signal peptide" evidence="3">
    <location>
        <begin position="1"/>
        <end position="16"/>
    </location>
</feature>
<dbReference type="EMBL" id="JAZGQO010000002">
    <property type="protein sequence ID" value="KAK6192661.1"/>
    <property type="molecule type" value="Genomic_DNA"/>
</dbReference>
<proteinExistence type="predicted"/>
<organism evidence="4 5">
    <name type="scientific">Patella caerulea</name>
    <name type="common">Rayed Mediterranean limpet</name>
    <dbReference type="NCBI Taxonomy" id="87958"/>
    <lineage>
        <taxon>Eukaryota</taxon>
        <taxon>Metazoa</taxon>
        <taxon>Spiralia</taxon>
        <taxon>Lophotrochozoa</taxon>
        <taxon>Mollusca</taxon>
        <taxon>Gastropoda</taxon>
        <taxon>Patellogastropoda</taxon>
        <taxon>Patelloidea</taxon>
        <taxon>Patellidae</taxon>
        <taxon>Patella</taxon>
    </lineage>
</organism>
<name>A0AAN8K9A0_PATCE</name>
<evidence type="ECO:0000313" key="4">
    <source>
        <dbReference type="EMBL" id="KAK6192661.1"/>
    </source>
</evidence>
<dbReference type="AlphaFoldDB" id="A0AAN8K9A0"/>
<dbReference type="Proteomes" id="UP001347796">
    <property type="component" value="Unassembled WGS sequence"/>
</dbReference>
<feature type="region of interest" description="Disordered" evidence="2">
    <location>
        <begin position="224"/>
        <end position="264"/>
    </location>
</feature>
<keyword evidence="3" id="KW-0732">Signal</keyword>
<evidence type="ECO:0000256" key="2">
    <source>
        <dbReference type="SAM" id="MobiDB-lite"/>
    </source>
</evidence>
<feature type="compositionally biased region" description="Polar residues" evidence="2">
    <location>
        <begin position="224"/>
        <end position="239"/>
    </location>
</feature>
<accession>A0AAN8K9A0</accession>
<keyword evidence="1" id="KW-0175">Coiled coil</keyword>
<evidence type="ECO:0000256" key="3">
    <source>
        <dbReference type="SAM" id="SignalP"/>
    </source>
</evidence>
<sequence length="264" mass="29684">MQVIILLYSISLQTDAESLTCCEYDKVFDENTRAKVIANATDEENTSSDDAIGVGARNGISKTDADSQNCSEYDDVFDENTRTKVIANATDEENTSSDDAIGVGARKRISKKGKTYHFTNCENVQIGEKLRMDIGRLGDIEKQCTALQQAIQEHKQEIHILREADTQQKQTIKEHQQAMQILQDSIRKLAKSDVENKKTISGLQHSVNIQQEEIQSLKMMVKPNNSIESSPLTNVTNQSKDVKRSSDNVNEEELSDEQNKRKLM</sequence>
<evidence type="ECO:0000256" key="1">
    <source>
        <dbReference type="SAM" id="Coils"/>
    </source>
</evidence>
<comment type="caution">
    <text evidence="4">The sequence shown here is derived from an EMBL/GenBank/DDBJ whole genome shotgun (WGS) entry which is preliminary data.</text>
</comment>
<evidence type="ECO:0000313" key="5">
    <source>
        <dbReference type="Proteomes" id="UP001347796"/>
    </source>
</evidence>
<keyword evidence="5" id="KW-1185">Reference proteome</keyword>
<protein>
    <submittedName>
        <fullName evidence="4">Uncharacterized protein</fullName>
    </submittedName>
</protein>
<gene>
    <name evidence="4" type="ORF">SNE40_004095</name>
</gene>